<sequence length="251" mass="26314">MTDAALLERAQRLWTELAGTTVTFHATGIDVAVSPQSWLCPPGWVGVVVLGNAAIATAPDATAAELVRRAVHDLPASALTDPATLRDRLPIDRTLGPATLAYCDPATFRPTVLRPADPSIVEPIPADHPDLATLLTRVPPEDAEEADLADITSPAFVIRGAAGILAAAGYRTWPRNTAHLSVLTATAERGHGLARAAASTAVATALEAGLLPQWRARPEASRRVARALGFSELGAQLSLRLLPADDQAPHP</sequence>
<evidence type="ECO:0000313" key="3">
    <source>
        <dbReference type="Proteomes" id="UP001595912"/>
    </source>
</evidence>
<dbReference type="PROSITE" id="PS51186">
    <property type="entry name" value="GNAT"/>
    <property type="match status" value="1"/>
</dbReference>
<comment type="caution">
    <text evidence="2">The sequence shown here is derived from an EMBL/GenBank/DDBJ whole genome shotgun (WGS) entry which is preliminary data.</text>
</comment>
<feature type="domain" description="N-acetyltransferase" evidence="1">
    <location>
        <begin position="118"/>
        <end position="249"/>
    </location>
</feature>
<dbReference type="RefSeq" id="WP_380122429.1">
    <property type="nucleotide sequence ID" value="NZ_JBHSIU010000053.1"/>
</dbReference>
<dbReference type="InterPro" id="IPR027365">
    <property type="entry name" value="GNAT_acetyltra_YdfB-like"/>
</dbReference>
<accession>A0ABV9W4X8</accession>
<dbReference type="EMBL" id="JBHSIU010000053">
    <property type="protein sequence ID" value="MFC5003424.1"/>
    <property type="molecule type" value="Genomic_DNA"/>
</dbReference>
<dbReference type="Pfam" id="PF12746">
    <property type="entry name" value="GNAT_acetyltran"/>
    <property type="match status" value="1"/>
</dbReference>
<reference evidence="3" key="1">
    <citation type="journal article" date="2019" name="Int. J. Syst. Evol. Microbiol.">
        <title>The Global Catalogue of Microorganisms (GCM) 10K type strain sequencing project: providing services to taxonomists for standard genome sequencing and annotation.</title>
        <authorList>
            <consortium name="The Broad Institute Genomics Platform"/>
            <consortium name="The Broad Institute Genome Sequencing Center for Infectious Disease"/>
            <person name="Wu L."/>
            <person name="Ma J."/>
        </authorList>
    </citation>
    <scope>NUCLEOTIDE SEQUENCE [LARGE SCALE GENOMIC DNA]</scope>
    <source>
        <strain evidence="3">CGMCC 4.7152</strain>
    </source>
</reference>
<gene>
    <name evidence="2" type="ORF">ACFPIJ_37090</name>
</gene>
<dbReference type="SUPFAM" id="SSF55729">
    <property type="entry name" value="Acyl-CoA N-acyltransferases (Nat)"/>
    <property type="match status" value="1"/>
</dbReference>
<dbReference type="EC" id="2.3.1.-" evidence="2"/>
<proteinExistence type="predicted"/>
<dbReference type="Proteomes" id="UP001595912">
    <property type="component" value="Unassembled WGS sequence"/>
</dbReference>
<evidence type="ECO:0000313" key="2">
    <source>
        <dbReference type="EMBL" id="MFC5003424.1"/>
    </source>
</evidence>
<organism evidence="2 3">
    <name type="scientific">Dactylosporangium cerinum</name>
    <dbReference type="NCBI Taxonomy" id="1434730"/>
    <lineage>
        <taxon>Bacteria</taxon>
        <taxon>Bacillati</taxon>
        <taxon>Actinomycetota</taxon>
        <taxon>Actinomycetes</taxon>
        <taxon>Micromonosporales</taxon>
        <taxon>Micromonosporaceae</taxon>
        <taxon>Dactylosporangium</taxon>
    </lineage>
</organism>
<keyword evidence="3" id="KW-1185">Reference proteome</keyword>
<evidence type="ECO:0000259" key="1">
    <source>
        <dbReference type="PROSITE" id="PS51186"/>
    </source>
</evidence>
<dbReference type="InterPro" id="IPR000182">
    <property type="entry name" value="GNAT_dom"/>
</dbReference>
<keyword evidence="2" id="KW-0808">Transferase</keyword>
<name>A0ABV9W4X8_9ACTN</name>
<dbReference type="InterPro" id="IPR016181">
    <property type="entry name" value="Acyl_CoA_acyltransferase"/>
</dbReference>
<dbReference type="Gene3D" id="3.40.630.30">
    <property type="match status" value="1"/>
</dbReference>
<dbReference type="GO" id="GO:0016746">
    <property type="term" value="F:acyltransferase activity"/>
    <property type="evidence" value="ECO:0007669"/>
    <property type="project" value="UniProtKB-KW"/>
</dbReference>
<keyword evidence="2" id="KW-0012">Acyltransferase</keyword>
<protein>
    <submittedName>
        <fullName evidence="2">GNAT family N-acetyltransferase</fullName>
        <ecNumber evidence="2">2.3.1.-</ecNumber>
    </submittedName>
</protein>